<dbReference type="EMBL" id="CADCVQ010000089">
    <property type="protein sequence ID" value="CAA9504325.1"/>
    <property type="molecule type" value="Genomic_DNA"/>
</dbReference>
<accession>A0A6J4SSX1</accession>
<dbReference type="AlphaFoldDB" id="A0A6J4SSX1"/>
<organism evidence="1">
    <name type="scientific">uncultured Solirubrobacteraceae bacterium</name>
    <dbReference type="NCBI Taxonomy" id="1162706"/>
    <lineage>
        <taxon>Bacteria</taxon>
        <taxon>Bacillati</taxon>
        <taxon>Actinomycetota</taxon>
        <taxon>Thermoleophilia</taxon>
        <taxon>Solirubrobacterales</taxon>
        <taxon>Solirubrobacteraceae</taxon>
        <taxon>environmental samples</taxon>
    </lineage>
</organism>
<gene>
    <name evidence="1" type="ORF">AVDCRST_MAG67-2222</name>
</gene>
<evidence type="ECO:0000313" key="1">
    <source>
        <dbReference type="EMBL" id="CAA9504325.1"/>
    </source>
</evidence>
<protein>
    <submittedName>
        <fullName evidence="1">Uncharacterized protein</fullName>
    </submittedName>
</protein>
<proteinExistence type="predicted"/>
<reference evidence="1" key="1">
    <citation type="submission" date="2020-02" db="EMBL/GenBank/DDBJ databases">
        <authorList>
            <person name="Meier V. D."/>
        </authorList>
    </citation>
    <scope>NUCLEOTIDE SEQUENCE</scope>
    <source>
        <strain evidence="1">AVDCRST_MAG67</strain>
    </source>
</reference>
<name>A0A6J4SSX1_9ACTN</name>
<sequence length="247" mass="25481">MCVRARIHCHNREGHVCAHHSANDATATRLRKTAVLPGCGSTSERPRVASVLQGAASRYRLGAAGAAASDRCSQCAVGGARAGIACSGFGAAARRAAAGTDLRRAGASSSLPDAEQPAALCVPADRGDVHADADGRWGRVYTRRIGQPLGCATVARVPGGSRGYELTLLVGDVSTGRVLHRLRVASADDLPNAGDVPISPRADVAVVLRVVSAAVLQHGVQLFFIADDMVQALREAQRVALPGASVR</sequence>